<proteinExistence type="predicted"/>
<dbReference type="Proteomes" id="UP000030764">
    <property type="component" value="Unassembled WGS sequence"/>
</dbReference>
<organism evidence="1 2">
    <name type="scientific">Trichuris suis</name>
    <name type="common">pig whipworm</name>
    <dbReference type="NCBI Taxonomy" id="68888"/>
    <lineage>
        <taxon>Eukaryota</taxon>
        <taxon>Metazoa</taxon>
        <taxon>Ecdysozoa</taxon>
        <taxon>Nematoda</taxon>
        <taxon>Enoplea</taxon>
        <taxon>Dorylaimia</taxon>
        <taxon>Trichinellida</taxon>
        <taxon>Trichuridae</taxon>
        <taxon>Trichuris</taxon>
    </lineage>
</organism>
<evidence type="ECO:0000313" key="1">
    <source>
        <dbReference type="EMBL" id="KFD55422.1"/>
    </source>
</evidence>
<sequence length="64" mass="7284">MPQEFLAVVRNEITPTGMNPCPTCRLLRGARLWWSNRYPIQFADFVESTISGSMCQAVVRIPNN</sequence>
<dbReference type="AlphaFoldDB" id="A0A085MDX6"/>
<evidence type="ECO:0000313" key="2">
    <source>
        <dbReference type="Proteomes" id="UP000030764"/>
    </source>
</evidence>
<keyword evidence="2" id="KW-1185">Reference proteome</keyword>
<dbReference type="EMBL" id="KL363200">
    <property type="protein sequence ID" value="KFD55422.1"/>
    <property type="molecule type" value="Genomic_DNA"/>
</dbReference>
<accession>A0A085MDX6</accession>
<protein>
    <submittedName>
        <fullName evidence="1">Uncharacterized protein</fullName>
    </submittedName>
</protein>
<reference evidence="1 2" key="1">
    <citation type="journal article" date="2014" name="Nat. Genet.">
        <title>Genome and transcriptome of the porcine whipworm Trichuris suis.</title>
        <authorList>
            <person name="Jex A.R."/>
            <person name="Nejsum P."/>
            <person name="Schwarz E.M."/>
            <person name="Hu L."/>
            <person name="Young N.D."/>
            <person name="Hall R.S."/>
            <person name="Korhonen P.K."/>
            <person name="Liao S."/>
            <person name="Thamsborg S."/>
            <person name="Xia J."/>
            <person name="Xu P."/>
            <person name="Wang S."/>
            <person name="Scheerlinck J.P."/>
            <person name="Hofmann A."/>
            <person name="Sternberg P.W."/>
            <person name="Wang J."/>
            <person name="Gasser R.B."/>
        </authorList>
    </citation>
    <scope>NUCLEOTIDE SEQUENCE [LARGE SCALE GENOMIC DNA]</scope>
    <source>
        <strain evidence="1">DCEP-RM93M</strain>
    </source>
</reference>
<gene>
    <name evidence="1" type="ORF">M513_03762</name>
</gene>
<name>A0A085MDX6_9BILA</name>